<dbReference type="PANTHER" id="PTHR43649:SF12">
    <property type="entry name" value="DIACETYLCHITOBIOSE BINDING PROTEIN DASA"/>
    <property type="match status" value="1"/>
</dbReference>
<dbReference type="Gene3D" id="3.40.190.10">
    <property type="entry name" value="Periplasmic binding protein-like II"/>
    <property type="match status" value="1"/>
</dbReference>
<organism evidence="4 5">
    <name type="scientific">Oceanispirochaeta crateris</name>
    <dbReference type="NCBI Taxonomy" id="2518645"/>
    <lineage>
        <taxon>Bacteria</taxon>
        <taxon>Pseudomonadati</taxon>
        <taxon>Spirochaetota</taxon>
        <taxon>Spirochaetia</taxon>
        <taxon>Spirochaetales</taxon>
        <taxon>Spirochaetaceae</taxon>
        <taxon>Oceanispirochaeta</taxon>
    </lineage>
</organism>
<name>A0A5C1QRH3_9SPIO</name>
<feature type="transmembrane region" description="Helical" evidence="3">
    <location>
        <begin position="12"/>
        <end position="29"/>
    </location>
</feature>
<dbReference type="AlphaFoldDB" id="A0A5C1QRH3"/>
<keyword evidence="5" id="KW-1185">Reference proteome</keyword>
<accession>A0A5C1QRH3</accession>
<comment type="subcellular location">
    <subcellularLocation>
        <location evidence="1">Periplasm</location>
    </subcellularLocation>
</comment>
<evidence type="ECO:0000313" key="5">
    <source>
        <dbReference type="Proteomes" id="UP000324209"/>
    </source>
</evidence>
<dbReference type="KEGG" id="ock:EXM22_14695"/>
<proteinExistence type="inferred from homology"/>
<gene>
    <name evidence="4" type="ORF">EXM22_14695</name>
</gene>
<dbReference type="EMBL" id="CP036150">
    <property type="protein sequence ID" value="QEN09166.1"/>
    <property type="molecule type" value="Genomic_DNA"/>
</dbReference>
<dbReference type="PANTHER" id="PTHR43649">
    <property type="entry name" value="ARABINOSE-BINDING PROTEIN-RELATED"/>
    <property type="match status" value="1"/>
</dbReference>
<reference evidence="4 5" key="1">
    <citation type="submission" date="2019-02" db="EMBL/GenBank/DDBJ databases">
        <title>Complete Genome Sequence and Methylome Analysis of free living Spirochaetas.</title>
        <authorList>
            <person name="Fomenkov A."/>
            <person name="Dubinina G."/>
            <person name="Leshcheva N."/>
            <person name="Mikheeva N."/>
            <person name="Grabovich M."/>
            <person name="Vincze T."/>
            <person name="Roberts R.J."/>
        </authorList>
    </citation>
    <scope>NUCLEOTIDE SEQUENCE [LARGE SCALE GENOMIC DNA]</scope>
    <source>
        <strain evidence="4 5">K2</strain>
    </source>
</reference>
<dbReference type="GO" id="GO:0042597">
    <property type="term" value="C:periplasmic space"/>
    <property type="evidence" value="ECO:0007669"/>
    <property type="project" value="UniProtKB-SubCell"/>
</dbReference>
<keyword evidence="3" id="KW-0812">Transmembrane</keyword>
<dbReference type="Pfam" id="PF01547">
    <property type="entry name" value="SBP_bac_1"/>
    <property type="match status" value="1"/>
</dbReference>
<dbReference type="InterPro" id="IPR050490">
    <property type="entry name" value="Bact_solute-bd_prot1"/>
</dbReference>
<dbReference type="OrthoDB" id="383937at2"/>
<evidence type="ECO:0000313" key="4">
    <source>
        <dbReference type="EMBL" id="QEN09166.1"/>
    </source>
</evidence>
<keyword evidence="3" id="KW-1133">Transmembrane helix</keyword>
<evidence type="ECO:0000256" key="1">
    <source>
        <dbReference type="ARBA" id="ARBA00004418"/>
    </source>
</evidence>
<dbReference type="InterPro" id="IPR006059">
    <property type="entry name" value="SBP"/>
</dbReference>
<dbReference type="Proteomes" id="UP000324209">
    <property type="component" value="Chromosome"/>
</dbReference>
<keyword evidence="3" id="KW-0472">Membrane</keyword>
<sequence>MVYHKEELVKKIIVFILLISGIGFLWANGENETANGPVTLRIMSPASDFTDEWIESWNSENPNIQVVREDLDQTKWIADYIGGSSADIINLGSGAEVPYFVKRGMLYDLTDYINSSELLKDDIDLEGSGAYLFEDSWYGLPKDYNNVTAITYNKELFDKAGLPYPSATEPMTYNEFETLAKELSAIDASVFGTEVHGNWFLYMAGDMAYMINKKLHTDGQSKMNNDPEVRDIWKTFLRWRKEGISSNLKNPISGWAGSAFQAGNIAMVQLGYWYGASCSAVDGYDEKFGWAPAPVMEKGGKRVTNSLGATGFIVSSQTKYPDQAFKVFEWYMAGEPGKERAETGWGIPPLKSLQTLLPYDNDFNKVRKDIAMEEVKYMMPPQTSWYARNNVYAGNWKAAENAYLRNEVTEDGAIDMFFKSMNEAFAFGKEEVGE</sequence>
<dbReference type="SUPFAM" id="SSF53850">
    <property type="entry name" value="Periplasmic binding protein-like II"/>
    <property type="match status" value="1"/>
</dbReference>
<comment type="similarity">
    <text evidence="2">Belongs to the bacterial solute-binding protein 1 family.</text>
</comment>
<evidence type="ECO:0000256" key="3">
    <source>
        <dbReference type="SAM" id="Phobius"/>
    </source>
</evidence>
<protein>
    <submittedName>
        <fullName evidence="4">Extracellular solute-binding protein</fullName>
    </submittedName>
</protein>
<evidence type="ECO:0000256" key="2">
    <source>
        <dbReference type="ARBA" id="ARBA00008520"/>
    </source>
</evidence>